<dbReference type="SUPFAM" id="SSF48452">
    <property type="entry name" value="TPR-like"/>
    <property type="match status" value="1"/>
</dbReference>
<feature type="compositionally biased region" description="Low complexity" evidence="1">
    <location>
        <begin position="57"/>
        <end position="72"/>
    </location>
</feature>
<feature type="signal peptide" evidence="3">
    <location>
        <begin position="1"/>
        <end position="25"/>
    </location>
</feature>
<feature type="transmembrane region" description="Helical" evidence="2">
    <location>
        <begin position="313"/>
        <end position="335"/>
    </location>
</feature>
<evidence type="ECO:0000256" key="1">
    <source>
        <dbReference type="SAM" id="MobiDB-lite"/>
    </source>
</evidence>
<name>A0AAC8QHE2_9BACT</name>
<evidence type="ECO:0000313" key="4">
    <source>
        <dbReference type="EMBL" id="AKJ07514.1"/>
    </source>
</evidence>
<evidence type="ECO:0000256" key="2">
    <source>
        <dbReference type="SAM" id="Phobius"/>
    </source>
</evidence>
<evidence type="ECO:0000256" key="3">
    <source>
        <dbReference type="SAM" id="SignalP"/>
    </source>
</evidence>
<keyword evidence="2" id="KW-0472">Membrane</keyword>
<keyword evidence="2" id="KW-1133">Transmembrane helix</keyword>
<dbReference type="Proteomes" id="UP000035579">
    <property type="component" value="Chromosome"/>
</dbReference>
<organism evidence="4 5">
    <name type="scientific">Archangium gephyra</name>
    <dbReference type="NCBI Taxonomy" id="48"/>
    <lineage>
        <taxon>Bacteria</taxon>
        <taxon>Pseudomonadati</taxon>
        <taxon>Myxococcota</taxon>
        <taxon>Myxococcia</taxon>
        <taxon>Myxococcales</taxon>
        <taxon>Cystobacterineae</taxon>
        <taxon>Archangiaceae</taxon>
        <taxon>Archangium</taxon>
    </lineage>
</organism>
<feature type="chain" id="PRO_5041980278" description="PEGA domain-containing protein" evidence="3">
    <location>
        <begin position="26"/>
        <end position="433"/>
    </location>
</feature>
<protein>
    <recommendedName>
        <fullName evidence="6">PEGA domain-containing protein</fullName>
    </recommendedName>
</protein>
<evidence type="ECO:0008006" key="6">
    <source>
        <dbReference type="Google" id="ProtNLM"/>
    </source>
</evidence>
<evidence type="ECO:0000313" key="5">
    <source>
        <dbReference type="Proteomes" id="UP000035579"/>
    </source>
</evidence>
<dbReference type="EMBL" id="CP011509">
    <property type="protein sequence ID" value="AKJ07514.1"/>
    <property type="molecule type" value="Genomic_DNA"/>
</dbReference>
<accession>A0AAC8QHE2</accession>
<dbReference type="Gene3D" id="1.25.40.10">
    <property type="entry name" value="Tetratricopeptide repeat domain"/>
    <property type="match status" value="1"/>
</dbReference>
<dbReference type="InterPro" id="IPR011990">
    <property type="entry name" value="TPR-like_helical_dom_sf"/>
</dbReference>
<proteinExistence type="predicted"/>
<feature type="region of interest" description="Disordered" evidence="1">
    <location>
        <begin position="24"/>
        <end position="141"/>
    </location>
</feature>
<gene>
    <name evidence="4" type="ORF">AA314_09140</name>
</gene>
<feature type="transmembrane region" description="Helical" evidence="2">
    <location>
        <begin position="374"/>
        <end position="396"/>
    </location>
</feature>
<reference evidence="4 5" key="1">
    <citation type="submission" date="2015-05" db="EMBL/GenBank/DDBJ databases">
        <title>Genome assembly of Archangium gephyra DSM 2261.</title>
        <authorList>
            <person name="Sharma G."/>
            <person name="Subramanian S."/>
        </authorList>
    </citation>
    <scope>NUCLEOTIDE SEQUENCE [LARGE SCALE GENOMIC DNA]</scope>
    <source>
        <strain evidence="4 5">DSM 2261</strain>
    </source>
</reference>
<dbReference type="AlphaFoldDB" id="A0AAC8QHE2"/>
<dbReference type="KEGG" id="age:AA314_09140"/>
<keyword evidence="2" id="KW-0812">Transmembrane</keyword>
<keyword evidence="3" id="KW-0732">Signal</keyword>
<sequence length="433" mass="45967">MMNRSRFALTLSAALLALWTVPAEAQTPRGKQKPPASRKAGAKLPGARLSGAKKPGSKLSGTKLPGSKLSGSKLKRSKQRPGAVEQPAEDTSLSGLPTASDAPLEAAPSSPDLTPPSPTQQQASSAPEVLGDRPWAKGVSPEQQQAAMALFQSANSLLKESVFVQAVEKYRKALEAWPHPAIHYNLALALMNLDQPVEVHEQLVAALRYGPAPLENEKYEYARNYKTLMERQLARVDIACDTPGATVTLDGQTLFVAPGKFSGLVRPGAHSIVATKEGFLPTDQSRTLLPGETAALELKMFTSEDLIEYRRKWAAWMPWMVAGAGVAVGAGSGWLHLQARDNLRALDAGVTQCGGCFLTPALDATLTRGNTYQALAMGGYAVGGAALITGVVLVYLNQPQPFRIDPSQKKLEVVGIAPLVGGGTGGILTTFRF</sequence>